<dbReference type="GO" id="GO:0000122">
    <property type="term" value="P:negative regulation of transcription by RNA polymerase II"/>
    <property type="evidence" value="ECO:0007669"/>
    <property type="project" value="TreeGrafter"/>
</dbReference>
<evidence type="ECO:0000256" key="2">
    <source>
        <dbReference type="ARBA" id="ARBA00022491"/>
    </source>
</evidence>
<keyword evidence="3" id="KW-0677">Repeat</keyword>
<dbReference type="EMBL" id="SPNW01000002">
    <property type="protein sequence ID" value="TIA93415.1"/>
    <property type="molecule type" value="Genomic_DNA"/>
</dbReference>
<dbReference type="PROSITE" id="PS51477">
    <property type="entry name" value="PAH"/>
    <property type="match status" value="2"/>
</dbReference>
<dbReference type="InterPro" id="IPR029056">
    <property type="entry name" value="Ribokinase-like"/>
</dbReference>
<dbReference type="FunFam" id="1.20.1160.11:FF:000002">
    <property type="entry name" value="Paired amphipathic helix protein SIN3"/>
    <property type="match status" value="1"/>
</dbReference>
<reference evidence="10 11" key="1">
    <citation type="submission" date="2019-03" db="EMBL/GenBank/DDBJ databases">
        <title>Sequencing 23 genomes of Wallemia ichthyophaga.</title>
        <authorList>
            <person name="Gostincar C."/>
        </authorList>
    </citation>
    <scope>NUCLEOTIDE SEQUENCE [LARGE SCALE GENOMIC DNA]</scope>
    <source>
        <strain evidence="10 11">EXF-5753</strain>
    </source>
</reference>
<dbReference type="SUPFAM" id="SSF47762">
    <property type="entry name" value="PAH2 domain"/>
    <property type="match status" value="3"/>
</dbReference>
<evidence type="ECO:0000256" key="3">
    <source>
        <dbReference type="ARBA" id="ARBA00022737"/>
    </source>
</evidence>
<evidence type="ECO:0000256" key="1">
    <source>
        <dbReference type="ARBA" id="ARBA00004123"/>
    </source>
</evidence>
<dbReference type="SMART" id="SM00761">
    <property type="entry name" value="HDAC_interact"/>
    <property type="match status" value="1"/>
</dbReference>
<feature type="compositionally biased region" description="Polar residues" evidence="8">
    <location>
        <begin position="270"/>
        <end position="281"/>
    </location>
</feature>
<dbReference type="Proteomes" id="UP000310189">
    <property type="component" value="Unassembled WGS sequence"/>
</dbReference>
<feature type="region of interest" description="Disordered" evidence="8">
    <location>
        <begin position="129"/>
        <end position="171"/>
    </location>
</feature>
<keyword evidence="4" id="KW-0805">Transcription regulation</keyword>
<evidence type="ECO:0000256" key="4">
    <source>
        <dbReference type="ARBA" id="ARBA00023015"/>
    </source>
</evidence>
<dbReference type="InterPro" id="IPR031693">
    <property type="entry name" value="Sin3_C"/>
</dbReference>
<dbReference type="InterPro" id="IPR036600">
    <property type="entry name" value="PAH_sf"/>
</dbReference>
<keyword evidence="5" id="KW-0804">Transcription</keyword>
<dbReference type="OrthoDB" id="10265969at2759"/>
<accession>A0A4T0FYM7</accession>
<evidence type="ECO:0000256" key="5">
    <source>
        <dbReference type="ARBA" id="ARBA00023163"/>
    </source>
</evidence>
<feature type="compositionally biased region" description="Basic and acidic residues" evidence="8">
    <location>
        <begin position="1190"/>
        <end position="1204"/>
    </location>
</feature>
<feature type="compositionally biased region" description="Low complexity" evidence="8">
    <location>
        <begin position="145"/>
        <end position="162"/>
    </location>
</feature>
<dbReference type="Pfam" id="PF16879">
    <property type="entry name" value="Sin3a_C"/>
    <property type="match status" value="1"/>
</dbReference>
<dbReference type="Pfam" id="PF08295">
    <property type="entry name" value="Sin3_corepress"/>
    <property type="match status" value="1"/>
</dbReference>
<gene>
    <name evidence="10" type="ORF">E3P99_00145</name>
</gene>
<organism evidence="10 11">
    <name type="scientific">Wallemia hederae</name>
    <dbReference type="NCBI Taxonomy" id="1540922"/>
    <lineage>
        <taxon>Eukaryota</taxon>
        <taxon>Fungi</taxon>
        <taxon>Dikarya</taxon>
        <taxon>Basidiomycota</taxon>
        <taxon>Wallemiomycotina</taxon>
        <taxon>Wallemiomycetes</taxon>
        <taxon>Wallemiales</taxon>
        <taxon>Wallemiaceae</taxon>
        <taxon>Wallemia</taxon>
    </lineage>
</organism>
<sequence length="1600" mass="181252">MDATSAHPEDPDQPVDEGYRPLNVRDALSYLDQVKLRFQDSPEVYNHFLDTMKDFKSQSIDTPGVIDRVSSLFRGHPALIQGFNTFLPPGYRIECSDLSGTNPTGGTITVTTPMGVTTLQASASFLPAWQAQHQHQHHQQPTQDSSIMPPSPSSQYMQPQPSGANTPTAASTLANQKPPVEFNHAISYVNKIKNRFNQDPETYKMFLEVLQTYQKEQRTIHEVYAQVNHLFHGAPDLLDEFKQFLPDTTGAAPQSGGLFQMVGQMAPQSVPTSVELSQGASRSVAKKSTPKVDDKKKKRAPTSDSSQKQPAKTKKPKYVHREPSPQSQMSQPMPMQQSAYSNARMEEPQPFLYDSPSMRSMTIVPPSIPVDKTLATVEEMAFFDRVKKFIDDKTTYHEFLKLLNLFTQDIIDARTLVDRSQLFIGENKELWDFFKAMVGIVPGPGSGGPGATYQIENIPAIERPKIELEECKKYGASYRKLPQSEISLSCSGRDAMCWDVLNDEWVSHPTWASEDSGFVAHRKNHFEEALHKSEEERHEYDYHIEANVRTITLLEPIAARISAMDSDERAAFRLKPGLGGQSKSIYQRIIKKVYGQENGLEIIKALHDNPAVAVPVVLNRLKAKDEEWKRAQREWNKVWRELDARNYYKSLDHQGIVWKQNEKKNLTSKQLILEIETLRKEQIQQRKSTMFPTSSSTPMRSRYQMGFVLEDQGVLFDAVKLILAFIDRPVPPSTANGNSISASYYNNSSNNQVYSASEREKFETVLRDLVQAFFKIDEDKFNQYISPNAGATNGVDRDGDEAMQINGEHEHRAQSPATKEADKPWTNIAAEQASVVHTHVNNDPTPKRKHLNFFCNSTYYIAFRLLYILYSRLYSFKKLAQELTLSKKQPVNPLAKEMGLNDTSITQTVGIPLLENTSKDGVEAPASVHYYDYLLELSERLFEGEVDQNVFEESLRWMFGTRAYPIFTVDKLISQLLKQLGHIASDYKCQELLYVLQAERREPSSSNSRQFIYRNKAQRIIGSDEPLYRIEWVASTNELRMQLLAREDLTVDVDERKQTKDQRWTYYIQSYLLQTPTEGLLSDLTAPFLYRSIPVQHVDEEEEPEETATVDRSEFNSGSEMRICMRTYRMFFVPKTEDSFVIRKYGKGVQHSNGPGLRFGGAPGRVNRNAGVSNANRLKRLNHWLAKVGHGPDEHNEHNEHNELSSHPSHQHNHLQQQQQQQPLEHNDNGLATTLDTNGTTNTTNTTTATTNNDVQMNEMSGMSKDIITLGMFIVDEFEYNYANGENNVEKQKNAVSQIGGGGTYAIMGSRMWTTPTRLGQIIDTGSDFDAETARVLGTYEHDDSDRMFILRQDASKPTTRALNRYNGQRREFHYLTPRHKLHLSDYVELGVHGVRYIHTVMAPDRQAAIMEEARKLGWNDVTYIYEPLPEAMTATNKTQLAETMQIDNDHVFLSPNHTEAAEMLNLPEPETLQACEELTQAVHDVVKANKVVMRCGKLGSFISIPQDDVAFWVEALHIHNQDKVVDVTGAGNAFLGGLAGGLNKYNDIIKAAACATISAGYTIEKDGLPYVTVVDGRECWNGRQHSPEDELDNFICTRM</sequence>
<dbReference type="GO" id="GO:0010628">
    <property type="term" value="P:positive regulation of gene expression"/>
    <property type="evidence" value="ECO:0007669"/>
    <property type="project" value="UniProtKB-ARBA"/>
</dbReference>
<dbReference type="GO" id="GO:0003714">
    <property type="term" value="F:transcription corepressor activity"/>
    <property type="evidence" value="ECO:0007669"/>
    <property type="project" value="InterPro"/>
</dbReference>
<evidence type="ECO:0000256" key="7">
    <source>
        <dbReference type="PROSITE-ProRule" id="PRU00810"/>
    </source>
</evidence>
<feature type="region of interest" description="Disordered" evidence="8">
    <location>
        <begin position="1151"/>
        <end position="1170"/>
    </location>
</feature>
<evidence type="ECO:0000313" key="10">
    <source>
        <dbReference type="EMBL" id="TIA93415.1"/>
    </source>
</evidence>
<keyword evidence="6 7" id="KW-0539">Nucleus</keyword>
<feature type="domain" description="Histone deacetylase interacting" evidence="9">
    <location>
        <begin position="470"/>
        <end position="571"/>
    </location>
</feature>
<feature type="compositionally biased region" description="Low complexity" evidence="8">
    <location>
        <begin position="1214"/>
        <end position="1253"/>
    </location>
</feature>
<dbReference type="Pfam" id="PF02671">
    <property type="entry name" value="PAH"/>
    <property type="match status" value="3"/>
</dbReference>
<dbReference type="FunFam" id="1.20.1160.11:FF:000003">
    <property type="entry name" value="Paired amphipathic helix SIN3-like protein"/>
    <property type="match status" value="1"/>
</dbReference>
<dbReference type="Pfam" id="PF00294">
    <property type="entry name" value="PfkB"/>
    <property type="match status" value="1"/>
</dbReference>
<dbReference type="Gene3D" id="3.40.1190.20">
    <property type="match status" value="1"/>
</dbReference>
<evidence type="ECO:0000256" key="6">
    <source>
        <dbReference type="ARBA" id="ARBA00023242"/>
    </source>
</evidence>
<dbReference type="SUPFAM" id="SSF53613">
    <property type="entry name" value="Ribokinase-like"/>
    <property type="match status" value="1"/>
</dbReference>
<keyword evidence="2" id="KW-0678">Repressor</keyword>
<comment type="subcellular location">
    <subcellularLocation>
        <location evidence="1 7">Nucleus</location>
    </subcellularLocation>
</comment>
<feature type="compositionally biased region" description="Low complexity" evidence="8">
    <location>
        <begin position="324"/>
        <end position="338"/>
    </location>
</feature>
<dbReference type="FunFam" id="1.20.1160.11:FF:000001">
    <property type="entry name" value="Paired amphipathic helix protein Sin3"/>
    <property type="match status" value="1"/>
</dbReference>
<evidence type="ECO:0000313" key="11">
    <source>
        <dbReference type="Proteomes" id="UP000310189"/>
    </source>
</evidence>
<feature type="region of interest" description="Disordered" evidence="8">
    <location>
        <begin position="270"/>
        <end position="341"/>
    </location>
</feature>
<comment type="caution">
    <text evidence="10">The sequence shown here is derived from an EMBL/GenBank/DDBJ whole genome shotgun (WGS) entry which is preliminary data.</text>
</comment>
<dbReference type="InterPro" id="IPR003822">
    <property type="entry name" value="PAH"/>
</dbReference>
<evidence type="ECO:0000256" key="8">
    <source>
        <dbReference type="SAM" id="MobiDB-lite"/>
    </source>
</evidence>
<proteinExistence type="predicted"/>
<dbReference type="Gene3D" id="1.20.1160.11">
    <property type="entry name" value="Paired amphipathic helix"/>
    <property type="match status" value="3"/>
</dbReference>
<dbReference type="PANTHER" id="PTHR12346">
    <property type="entry name" value="SIN3B-RELATED"/>
    <property type="match status" value="1"/>
</dbReference>
<dbReference type="InterPro" id="IPR011611">
    <property type="entry name" value="PfkB_dom"/>
</dbReference>
<protein>
    <recommendedName>
        <fullName evidence="9">Histone deacetylase interacting domain-containing protein</fullName>
    </recommendedName>
</protein>
<dbReference type="InterPro" id="IPR013194">
    <property type="entry name" value="HDAC_interact_dom"/>
</dbReference>
<name>A0A4T0FYM7_9BASI</name>
<dbReference type="GO" id="GO:0033698">
    <property type="term" value="C:Rpd3L complex"/>
    <property type="evidence" value="ECO:0007669"/>
    <property type="project" value="UniProtKB-ARBA"/>
</dbReference>
<dbReference type="PANTHER" id="PTHR12346:SF0">
    <property type="entry name" value="SIN3A, ISOFORM G"/>
    <property type="match status" value="1"/>
</dbReference>
<feature type="region of interest" description="Disordered" evidence="8">
    <location>
        <begin position="1188"/>
        <end position="1253"/>
    </location>
</feature>
<dbReference type="InterPro" id="IPR039774">
    <property type="entry name" value="Sin3-like"/>
</dbReference>
<keyword evidence="11" id="KW-1185">Reference proteome</keyword>
<evidence type="ECO:0000259" key="9">
    <source>
        <dbReference type="SMART" id="SM00761"/>
    </source>
</evidence>